<keyword evidence="2" id="KW-1185">Reference proteome</keyword>
<dbReference type="Proteomes" id="UP000266673">
    <property type="component" value="Unassembled WGS sequence"/>
</dbReference>
<protein>
    <submittedName>
        <fullName evidence="1">Uncharacterized protein</fullName>
    </submittedName>
</protein>
<organism evidence="1 2">
    <name type="scientific">Gigaspora rosea</name>
    <dbReference type="NCBI Taxonomy" id="44941"/>
    <lineage>
        <taxon>Eukaryota</taxon>
        <taxon>Fungi</taxon>
        <taxon>Fungi incertae sedis</taxon>
        <taxon>Mucoromycota</taxon>
        <taxon>Glomeromycotina</taxon>
        <taxon>Glomeromycetes</taxon>
        <taxon>Diversisporales</taxon>
        <taxon>Gigasporaceae</taxon>
        <taxon>Gigaspora</taxon>
    </lineage>
</organism>
<gene>
    <name evidence="1" type="ORF">C2G38_2116287</name>
</gene>
<dbReference type="InterPro" id="IPR037293">
    <property type="entry name" value="Gal_Oxidase_central_sf"/>
</dbReference>
<dbReference type="InterPro" id="IPR015915">
    <property type="entry name" value="Kelch-typ_b-propeller"/>
</dbReference>
<dbReference type="AlphaFoldDB" id="A0A397UB65"/>
<reference evidence="1 2" key="1">
    <citation type="submission" date="2018-06" db="EMBL/GenBank/DDBJ databases">
        <title>Comparative genomics reveals the genomic features of Rhizophagus irregularis, R. cerebriforme, R. diaphanum and Gigaspora rosea, and their symbiotic lifestyle signature.</title>
        <authorList>
            <person name="Morin E."/>
            <person name="San Clemente H."/>
            <person name="Chen E.C.H."/>
            <person name="De La Providencia I."/>
            <person name="Hainaut M."/>
            <person name="Kuo A."/>
            <person name="Kohler A."/>
            <person name="Murat C."/>
            <person name="Tang N."/>
            <person name="Roy S."/>
            <person name="Loubradou J."/>
            <person name="Henrissat B."/>
            <person name="Grigoriev I.V."/>
            <person name="Corradi N."/>
            <person name="Roux C."/>
            <person name="Martin F.M."/>
        </authorList>
    </citation>
    <scope>NUCLEOTIDE SEQUENCE [LARGE SCALE GENOMIC DNA]</scope>
    <source>
        <strain evidence="1 2">DAOM 194757</strain>
    </source>
</reference>
<evidence type="ECO:0000313" key="2">
    <source>
        <dbReference type="Proteomes" id="UP000266673"/>
    </source>
</evidence>
<sequence>MNILDITTMTWSTPTQSQSVRTYLDYTATLLPNGLIVYIGGQSGSSLNASLTDMAQIQIFDTISYTWSTKV</sequence>
<dbReference type="OrthoDB" id="2478803at2759"/>
<feature type="non-terminal residue" evidence="1">
    <location>
        <position position="71"/>
    </location>
</feature>
<evidence type="ECO:0000313" key="1">
    <source>
        <dbReference type="EMBL" id="RIB06348.1"/>
    </source>
</evidence>
<comment type="caution">
    <text evidence="1">The sequence shown here is derived from an EMBL/GenBank/DDBJ whole genome shotgun (WGS) entry which is preliminary data.</text>
</comment>
<accession>A0A397UB65</accession>
<name>A0A397UB65_9GLOM</name>
<proteinExistence type="predicted"/>
<dbReference type="Gene3D" id="2.130.10.80">
    <property type="entry name" value="Galactose oxidase/kelch, beta-propeller"/>
    <property type="match status" value="1"/>
</dbReference>
<dbReference type="SUPFAM" id="SSF117281">
    <property type="entry name" value="Kelch motif"/>
    <property type="match status" value="1"/>
</dbReference>
<dbReference type="EMBL" id="QKWP01001830">
    <property type="protein sequence ID" value="RIB06348.1"/>
    <property type="molecule type" value="Genomic_DNA"/>
</dbReference>